<evidence type="ECO:0000313" key="3">
    <source>
        <dbReference type="EMBL" id="MDT2584177.1"/>
    </source>
</evidence>
<sequence>MTIKQKKFADYYIETGNATQSAIRAGYSKKTANRIATENLSKLVISEYIQKRLKELEKSRLMTVEEALLLSKSIANGEPQTFIYRELDPKTDEVLVEEKKQYSPKIEERQKSIEHILKVNGAFDKKEAATNQDDELKRLADSLENLK</sequence>
<gene>
    <name evidence="3" type="ORF">P7D17_08705</name>
</gene>
<proteinExistence type="predicted"/>
<organism evidence="3 4">
    <name type="scientific">Lactococcus petauri</name>
    <dbReference type="NCBI Taxonomy" id="1940789"/>
    <lineage>
        <taxon>Bacteria</taxon>
        <taxon>Bacillati</taxon>
        <taxon>Bacillota</taxon>
        <taxon>Bacilli</taxon>
        <taxon>Lactobacillales</taxon>
        <taxon>Streptococcaceae</taxon>
        <taxon>Lactococcus</taxon>
    </lineage>
</organism>
<dbReference type="Gene3D" id="1.10.10.1400">
    <property type="entry name" value="Terminase, small subunit, N-terminal DNA-binding domain, HTH motif"/>
    <property type="match status" value="1"/>
</dbReference>
<evidence type="ECO:0000313" key="4">
    <source>
        <dbReference type="Proteomes" id="UP001262817"/>
    </source>
</evidence>
<dbReference type="EMBL" id="JARPXR010000009">
    <property type="protein sequence ID" value="MDT2584177.1"/>
    <property type="molecule type" value="Genomic_DNA"/>
</dbReference>
<dbReference type="RefSeq" id="WP_213439196.1">
    <property type="nucleotide sequence ID" value="NZ_JARPXR010000009.1"/>
</dbReference>
<dbReference type="InterPro" id="IPR038713">
    <property type="entry name" value="Terminase_Gp1_N_sf"/>
</dbReference>
<dbReference type="InterPro" id="IPR005335">
    <property type="entry name" value="Terminase_ssu"/>
</dbReference>
<name>A0AAJ2MKK3_9LACT</name>
<evidence type="ECO:0000256" key="1">
    <source>
        <dbReference type="ARBA" id="ARBA00022612"/>
    </source>
</evidence>
<evidence type="ECO:0000256" key="2">
    <source>
        <dbReference type="ARBA" id="ARBA00023219"/>
    </source>
</evidence>
<dbReference type="PANTHER" id="PTHR41328">
    <property type="entry name" value="TERMINASE SMALL SUBUNIT-RELATED"/>
    <property type="match status" value="1"/>
</dbReference>
<dbReference type="GO" id="GO:0051276">
    <property type="term" value="P:chromosome organization"/>
    <property type="evidence" value="ECO:0007669"/>
    <property type="project" value="InterPro"/>
</dbReference>
<dbReference type="InterPro" id="IPR052404">
    <property type="entry name" value="SPP1-like_terminase"/>
</dbReference>
<accession>A0AAJ2MKK3</accession>
<dbReference type="Proteomes" id="UP001262817">
    <property type="component" value="Unassembled WGS sequence"/>
</dbReference>
<keyword evidence="1" id="KW-1188">Viral release from host cell</keyword>
<protein>
    <submittedName>
        <fullName evidence="3">Terminase small subunit</fullName>
    </submittedName>
</protein>
<dbReference type="PANTHER" id="PTHR41328:SF2">
    <property type="entry name" value="TERMINASE SMALL SUBUNIT"/>
    <property type="match status" value="1"/>
</dbReference>
<keyword evidence="2" id="KW-0231">Viral genome packaging</keyword>
<comment type="caution">
    <text evidence="3">The sequence shown here is derived from an EMBL/GenBank/DDBJ whole genome shotgun (WGS) entry which is preliminary data.</text>
</comment>
<dbReference type="Pfam" id="PF03592">
    <property type="entry name" value="Terminase_2"/>
    <property type="match status" value="1"/>
</dbReference>
<reference evidence="3" key="1">
    <citation type="submission" date="2023-03" db="EMBL/GenBank/DDBJ databases">
        <authorList>
            <person name="Shen W."/>
            <person name="Cai J."/>
        </authorList>
    </citation>
    <scope>NUCLEOTIDE SEQUENCE</scope>
    <source>
        <strain evidence="3">P86-2</strain>
    </source>
</reference>
<dbReference type="AlphaFoldDB" id="A0AAJ2MKK3"/>